<gene>
    <name evidence="4" type="ORF">PBS001_LOCUS8320</name>
    <name evidence="3" type="ORF">PBS003_LOCUS9400</name>
</gene>
<dbReference type="SMART" id="SM00220">
    <property type="entry name" value="S_TKc"/>
    <property type="match status" value="1"/>
</dbReference>
<dbReference type="PROSITE" id="PS50011">
    <property type="entry name" value="PROTEIN_KINASE_DOM"/>
    <property type="match status" value="1"/>
</dbReference>
<organism evidence="3 6">
    <name type="scientific">Peronospora belbahrii</name>
    <dbReference type="NCBI Taxonomy" id="622444"/>
    <lineage>
        <taxon>Eukaryota</taxon>
        <taxon>Sar</taxon>
        <taxon>Stramenopiles</taxon>
        <taxon>Oomycota</taxon>
        <taxon>Peronosporomycetes</taxon>
        <taxon>Peronosporales</taxon>
        <taxon>Peronosporaceae</taxon>
        <taxon>Peronospora</taxon>
    </lineage>
</organism>
<accession>A0AAU9LJ05</accession>
<feature type="transmembrane region" description="Helical" evidence="1">
    <location>
        <begin position="20"/>
        <end position="42"/>
    </location>
</feature>
<dbReference type="Gene3D" id="1.10.510.10">
    <property type="entry name" value="Transferase(Phosphotransferase) domain 1"/>
    <property type="match status" value="1"/>
</dbReference>
<keyword evidence="1" id="KW-0812">Transmembrane</keyword>
<dbReference type="EMBL" id="CAKKTJ010000336">
    <property type="protein sequence ID" value="CAH0482822.1"/>
    <property type="molecule type" value="Genomic_DNA"/>
</dbReference>
<evidence type="ECO:0000256" key="1">
    <source>
        <dbReference type="SAM" id="Phobius"/>
    </source>
</evidence>
<dbReference type="GO" id="GO:0004674">
    <property type="term" value="F:protein serine/threonine kinase activity"/>
    <property type="evidence" value="ECO:0007669"/>
    <property type="project" value="TreeGrafter"/>
</dbReference>
<dbReference type="InterPro" id="IPR011009">
    <property type="entry name" value="Kinase-like_dom_sf"/>
</dbReference>
<dbReference type="InterPro" id="IPR000719">
    <property type="entry name" value="Prot_kinase_dom"/>
</dbReference>
<dbReference type="SUPFAM" id="SSF56112">
    <property type="entry name" value="Protein kinase-like (PK-like)"/>
    <property type="match status" value="1"/>
</dbReference>
<dbReference type="PANTHER" id="PTHR44329">
    <property type="entry name" value="SERINE/THREONINE-PROTEIN KINASE TNNI3K-RELATED"/>
    <property type="match status" value="1"/>
</dbReference>
<evidence type="ECO:0000313" key="4">
    <source>
        <dbReference type="EMBL" id="CAH0521879.1"/>
    </source>
</evidence>
<name>A0AAU9LJ05_9STRA</name>
<evidence type="ECO:0000313" key="3">
    <source>
        <dbReference type="EMBL" id="CAH0482822.1"/>
    </source>
</evidence>
<evidence type="ECO:0000313" key="6">
    <source>
        <dbReference type="Proteomes" id="UP001160483"/>
    </source>
</evidence>
<dbReference type="Pfam" id="PF00069">
    <property type="entry name" value="Pkinase"/>
    <property type="match status" value="1"/>
</dbReference>
<keyword evidence="5" id="KW-1185">Reference proteome</keyword>
<keyword evidence="1" id="KW-1133">Transmembrane helix</keyword>
<protein>
    <recommendedName>
        <fullName evidence="2">Protein kinase domain-containing protein</fullName>
    </recommendedName>
</protein>
<comment type="caution">
    <text evidence="3">The sequence shown here is derived from an EMBL/GenBank/DDBJ whole genome shotgun (WGS) entry which is preliminary data.</text>
</comment>
<dbReference type="InterPro" id="IPR008271">
    <property type="entry name" value="Ser/Thr_kinase_AS"/>
</dbReference>
<evidence type="ECO:0000313" key="5">
    <source>
        <dbReference type="Proteomes" id="UP001158986"/>
    </source>
</evidence>
<dbReference type="Proteomes" id="UP001160483">
    <property type="component" value="Unassembled WGS sequence"/>
</dbReference>
<dbReference type="Proteomes" id="UP001158986">
    <property type="component" value="Unassembled WGS sequence"/>
</dbReference>
<dbReference type="PROSITE" id="PS00108">
    <property type="entry name" value="PROTEIN_KINASE_ST"/>
    <property type="match status" value="1"/>
</dbReference>
<dbReference type="GO" id="GO:0005524">
    <property type="term" value="F:ATP binding"/>
    <property type="evidence" value="ECO:0007669"/>
    <property type="project" value="InterPro"/>
</dbReference>
<evidence type="ECO:0000259" key="2">
    <source>
        <dbReference type="PROSITE" id="PS50011"/>
    </source>
</evidence>
<sequence length="497" mass="55273">MSKFQRQLEDDSLEDVPYVIVIEVLLGLSVLVVIVIGLVVCCKKRKQNKEINLASNLSVIQLSQEVSTGLLYHASKPKQPSMENGFYVMTSPLNSKALTPALVVNIGNQNDRSDQKSTSFLAPNQKLEGPRYGQSYEQSYQDTAEVDVVDSSTRSRIMSFDGYESFNQAMGYTDSTRSSLRSLDSNRIYFDTAWPNVGNLWTDDAIVAARIPMNRIKIGDVVSRGGYGEVLRGVYEDQDVAIKRLLPDTKADLSKIEAFLAEVKLQATLKHERIVRFLGVAWDSFTDLCVVSEFMDGGDLRALLVKFDEVEQRPIGFNATKAYIALDVAHALTYLHGLSPLVLHRDLKSRNILLDGNWRAKVTDFGVSRERSDHTMTAGVGTSLWMAPEVMMGERYDEKADIFSFGVVLSEVDSHKLPYARAKVTDTGRVIPDTALLQLISSGRLSVAFTPPTSPALEAMVHLGKSCVAFDPDERPTATEAFYQMQLVVRAFEQEES</sequence>
<proteinExistence type="predicted"/>
<dbReference type="AlphaFoldDB" id="A0AAU9LJ05"/>
<keyword evidence="1" id="KW-0472">Membrane</keyword>
<reference evidence="3 5" key="1">
    <citation type="submission" date="2021-11" db="EMBL/GenBank/DDBJ databases">
        <authorList>
            <person name="Islam A."/>
            <person name="Islam S."/>
            <person name="Flora M.S."/>
            <person name="Rahman M."/>
            <person name="Ziaur R.M."/>
            <person name="Epstein J.H."/>
            <person name="Hassan M."/>
            <person name="Klassen M."/>
            <person name="Woodard K."/>
            <person name="Webb A."/>
            <person name="Webby R.J."/>
            <person name="El Zowalaty M.E."/>
        </authorList>
    </citation>
    <scope>NUCLEOTIDE SEQUENCE</scope>
    <source>
        <strain evidence="4">Pbs1</strain>
        <strain evidence="3">Pbs3</strain>
    </source>
</reference>
<dbReference type="InterPro" id="IPR051681">
    <property type="entry name" value="Ser/Thr_Kinases-Pseudokinases"/>
</dbReference>
<dbReference type="EMBL" id="CAKLCB010000384">
    <property type="protein sequence ID" value="CAH0521879.1"/>
    <property type="molecule type" value="Genomic_DNA"/>
</dbReference>
<dbReference type="PANTHER" id="PTHR44329:SF214">
    <property type="entry name" value="PROTEIN KINASE DOMAIN-CONTAINING PROTEIN"/>
    <property type="match status" value="1"/>
</dbReference>
<feature type="domain" description="Protein kinase" evidence="2">
    <location>
        <begin position="216"/>
        <end position="488"/>
    </location>
</feature>